<proteinExistence type="predicted"/>
<reference evidence="1" key="1">
    <citation type="submission" date="2020-05" db="EMBL/GenBank/DDBJ databases">
        <authorList>
            <person name="Rincon C."/>
            <person name="Sanders R I."/>
            <person name="Robbins C."/>
            <person name="Chaturvedi A."/>
        </authorList>
    </citation>
    <scope>NUCLEOTIDE SEQUENCE</scope>
    <source>
        <strain evidence="1">CHB12</strain>
    </source>
</reference>
<dbReference type="EMBL" id="CAGKOT010000060">
    <property type="protein sequence ID" value="CAB5388032.1"/>
    <property type="molecule type" value="Genomic_DNA"/>
</dbReference>
<accession>A0A916EFU6</accession>
<evidence type="ECO:0000313" key="1">
    <source>
        <dbReference type="EMBL" id="CAB5388032.1"/>
    </source>
</evidence>
<name>A0A916EFU6_9GLOM</name>
<protein>
    <submittedName>
        <fullName evidence="1">Uncharacterized protein</fullName>
    </submittedName>
</protein>
<dbReference type="Proteomes" id="UP000684084">
    <property type="component" value="Unassembled WGS sequence"/>
</dbReference>
<dbReference type="OrthoDB" id="10271651at2759"/>
<sequence length="72" mass="8198">MRVTTAKLNSYANFLSIDKISPYVNLQDNIHKLSAFYCDANKRTVSETAVVEQKILYFNSASFHLSHVLSPF</sequence>
<gene>
    <name evidence="1" type="ORF">CHRIB12_LOCUS20419</name>
</gene>
<evidence type="ECO:0000313" key="2">
    <source>
        <dbReference type="Proteomes" id="UP000684084"/>
    </source>
</evidence>
<dbReference type="VEuPathDB" id="FungiDB:RhiirFUN_024981"/>
<organism evidence="1 2">
    <name type="scientific">Rhizophagus irregularis</name>
    <dbReference type="NCBI Taxonomy" id="588596"/>
    <lineage>
        <taxon>Eukaryota</taxon>
        <taxon>Fungi</taxon>
        <taxon>Fungi incertae sedis</taxon>
        <taxon>Mucoromycota</taxon>
        <taxon>Glomeromycotina</taxon>
        <taxon>Glomeromycetes</taxon>
        <taxon>Glomerales</taxon>
        <taxon>Glomeraceae</taxon>
        <taxon>Rhizophagus</taxon>
    </lineage>
</organism>
<dbReference type="AlphaFoldDB" id="A0A916EFU6"/>
<comment type="caution">
    <text evidence="1">The sequence shown here is derived from an EMBL/GenBank/DDBJ whole genome shotgun (WGS) entry which is preliminary data.</text>
</comment>